<name>A0A8D0H4M1_SPHPU</name>
<organism evidence="7 8">
    <name type="scientific">Sphenodon punctatus</name>
    <name type="common">Tuatara</name>
    <name type="synonym">Hatteria punctata</name>
    <dbReference type="NCBI Taxonomy" id="8508"/>
    <lineage>
        <taxon>Eukaryota</taxon>
        <taxon>Metazoa</taxon>
        <taxon>Chordata</taxon>
        <taxon>Craniata</taxon>
        <taxon>Vertebrata</taxon>
        <taxon>Euteleostomi</taxon>
        <taxon>Lepidosauria</taxon>
        <taxon>Sphenodontia</taxon>
        <taxon>Sphenodontidae</taxon>
        <taxon>Sphenodon</taxon>
    </lineage>
</organism>
<dbReference type="GO" id="GO:0005783">
    <property type="term" value="C:endoplasmic reticulum"/>
    <property type="evidence" value="ECO:0007669"/>
    <property type="project" value="Ensembl"/>
</dbReference>
<dbReference type="GO" id="GO:0005802">
    <property type="term" value="C:trans-Golgi network"/>
    <property type="evidence" value="ECO:0007669"/>
    <property type="project" value="Ensembl"/>
</dbReference>
<keyword evidence="3" id="KW-0964">Secreted</keyword>
<evidence type="ECO:0000256" key="3">
    <source>
        <dbReference type="ARBA" id="ARBA00022525"/>
    </source>
</evidence>
<gene>
    <name evidence="7" type="primary">GRN</name>
</gene>
<dbReference type="GO" id="GO:0007042">
    <property type="term" value="P:lysosomal lumen acidification"/>
    <property type="evidence" value="ECO:0007669"/>
    <property type="project" value="Ensembl"/>
</dbReference>
<feature type="domain" description="Granulins" evidence="6">
    <location>
        <begin position="104"/>
        <end position="117"/>
    </location>
</feature>
<dbReference type="GO" id="GO:0051087">
    <property type="term" value="F:protein-folding chaperone binding"/>
    <property type="evidence" value="ECO:0007669"/>
    <property type="project" value="Ensembl"/>
</dbReference>
<keyword evidence="5" id="KW-0732">Signal</keyword>
<dbReference type="GO" id="GO:1903334">
    <property type="term" value="P:positive regulation of protein folding"/>
    <property type="evidence" value="ECO:0007669"/>
    <property type="project" value="Ensembl"/>
</dbReference>
<dbReference type="GO" id="GO:1903979">
    <property type="term" value="P:negative regulation of microglial cell activation"/>
    <property type="evidence" value="ECO:0007669"/>
    <property type="project" value="Ensembl"/>
</dbReference>
<dbReference type="SMART" id="SM00277">
    <property type="entry name" value="GRAN"/>
    <property type="match status" value="9"/>
</dbReference>
<dbReference type="AlphaFoldDB" id="A0A8D0H4M1"/>
<reference evidence="7" key="2">
    <citation type="submission" date="2025-09" db="UniProtKB">
        <authorList>
            <consortium name="Ensembl"/>
        </authorList>
    </citation>
    <scope>IDENTIFICATION</scope>
</reference>
<dbReference type="GO" id="GO:0043524">
    <property type="term" value="P:negative regulation of neuron apoptotic process"/>
    <property type="evidence" value="ECO:0007669"/>
    <property type="project" value="Ensembl"/>
</dbReference>
<reference evidence="7" key="1">
    <citation type="submission" date="2025-08" db="UniProtKB">
        <authorList>
            <consortium name="Ensembl"/>
        </authorList>
    </citation>
    <scope>IDENTIFICATION</scope>
</reference>
<feature type="domain" description="Granulins" evidence="6">
    <location>
        <begin position="170"/>
        <end position="183"/>
    </location>
</feature>
<dbReference type="GO" id="GO:0045766">
    <property type="term" value="P:positive regulation of angiogenesis"/>
    <property type="evidence" value="ECO:0007669"/>
    <property type="project" value="Ensembl"/>
</dbReference>
<dbReference type="GO" id="GO:0099558">
    <property type="term" value="P:maintenance of synapse structure"/>
    <property type="evidence" value="ECO:0007669"/>
    <property type="project" value="Ensembl"/>
</dbReference>
<dbReference type="GO" id="GO:0060266">
    <property type="term" value="P:negative regulation of respiratory burst involved in inflammatory response"/>
    <property type="evidence" value="ECO:0007669"/>
    <property type="project" value="Ensembl"/>
</dbReference>
<dbReference type="GO" id="GO:1905146">
    <property type="term" value="P:lysosomal protein catabolic process"/>
    <property type="evidence" value="ECO:0007669"/>
    <property type="project" value="Ensembl"/>
</dbReference>
<dbReference type="GO" id="GO:0050821">
    <property type="term" value="P:protein stabilization"/>
    <property type="evidence" value="ECO:0007669"/>
    <property type="project" value="Ensembl"/>
</dbReference>
<accession>A0A8D0H4M1</accession>
<dbReference type="InterPro" id="IPR000118">
    <property type="entry name" value="Granulin"/>
</dbReference>
<dbReference type="Proteomes" id="UP000694392">
    <property type="component" value="Unplaced"/>
</dbReference>
<dbReference type="GeneTree" id="ENSGT00470000042293"/>
<dbReference type="GO" id="GO:0005765">
    <property type="term" value="C:lysosomal membrane"/>
    <property type="evidence" value="ECO:0007669"/>
    <property type="project" value="Ensembl"/>
</dbReference>
<dbReference type="GO" id="GO:0005886">
    <property type="term" value="C:plasma membrane"/>
    <property type="evidence" value="ECO:0007669"/>
    <property type="project" value="Ensembl"/>
</dbReference>
<evidence type="ECO:0000256" key="1">
    <source>
        <dbReference type="ARBA" id="ARBA00004613"/>
    </source>
</evidence>
<dbReference type="GO" id="GO:1905673">
    <property type="term" value="P:positive regulation of lysosome organization"/>
    <property type="evidence" value="ECO:0007669"/>
    <property type="project" value="Ensembl"/>
</dbReference>
<feature type="signal peptide" evidence="5">
    <location>
        <begin position="1"/>
        <end position="20"/>
    </location>
</feature>
<protein>
    <submittedName>
        <fullName evidence="7">Granulin</fullName>
    </submittedName>
</protein>
<dbReference type="GO" id="GO:0002265">
    <property type="term" value="P:astrocyte activation involved in immune response"/>
    <property type="evidence" value="ECO:0007669"/>
    <property type="project" value="Ensembl"/>
</dbReference>
<dbReference type="GO" id="GO:0106016">
    <property type="term" value="P:positive regulation of inflammatory response to wounding"/>
    <property type="evidence" value="ECO:0007669"/>
    <property type="project" value="Ensembl"/>
</dbReference>
<dbReference type="InterPro" id="IPR006150">
    <property type="entry name" value="Cys_repeat_1"/>
</dbReference>
<feature type="domain" description="Granulins" evidence="6">
    <location>
        <begin position="326"/>
        <end position="339"/>
    </location>
</feature>
<dbReference type="PROSITE" id="PS00799">
    <property type="entry name" value="GRANULINS"/>
    <property type="match status" value="8"/>
</dbReference>
<feature type="domain" description="Granulins" evidence="6">
    <location>
        <begin position="637"/>
        <end position="650"/>
    </location>
</feature>
<evidence type="ECO:0000313" key="8">
    <source>
        <dbReference type="Proteomes" id="UP000694392"/>
    </source>
</evidence>
<dbReference type="GO" id="GO:1900426">
    <property type="term" value="P:positive regulation of defense response to bacterium"/>
    <property type="evidence" value="ECO:0007669"/>
    <property type="project" value="Ensembl"/>
</dbReference>
<dbReference type="PANTHER" id="PTHR12274">
    <property type="entry name" value="GRANULIN"/>
    <property type="match status" value="1"/>
</dbReference>
<dbReference type="InterPro" id="IPR037277">
    <property type="entry name" value="Granulin_sf"/>
</dbReference>
<feature type="domain" description="Granulins" evidence="6">
    <location>
        <begin position="253"/>
        <end position="266"/>
    </location>
</feature>
<dbReference type="Gene3D" id="2.10.25.160">
    <property type="entry name" value="Granulin"/>
    <property type="match status" value="9"/>
</dbReference>
<dbReference type="SUPFAM" id="SSF57277">
    <property type="entry name" value="Granulin repeat"/>
    <property type="match status" value="8"/>
</dbReference>
<feature type="chain" id="PRO_5034952010" evidence="5">
    <location>
        <begin position="21"/>
        <end position="765"/>
    </location>
</feature>
<keyword evidence="4" id="KW-1015">Disulfide bond</keyword>
<evidence type="ECO:0000256" key="4">
    <source>
        <dbReference type="ARBA" id="ARBA00023157"/>
    </source>
</evidence>
<evidence type="ECO:0000313" key="7">
    <source>
        <dbReference type="Ensembl" id="ENSSPUP00000014286.1"/>
    </source>
</evidence>
<dbReference type="GO" id="GO:0010595">
    <property type="term" value="P:positive regulation of endothelial cell migration"/>
    <property type="evidence" value="ECO:0007669"/>
    <property type="project" value="Ensembl"/>
</dbReference>
<dbReference type="Ensembl" id="ENSSPUT00000015237.1">
    <property type="protein sequence ID" value="ENSSPUP00000014286.1"/>
    <property type="gene ID" value="ENSSPUG00000011018.1"/>
</dbReference>
<feature type="domain" description="Granulins" evidence="6">
    <location>
        <begin position="720"/>
        <end position="733"/>
    </location>
</feature>
<evidence type="ECO:0000256" key="2">
    <source>
        <dbReference type="ARBA" id="ARBA00010093"/>
    </source>
</evidence>
<dbReference type="OMA" id="WFTKQPA"/>
<evidence type="ECO:0000256" key="5">
    <source>
        <dbReference type="SAM" id="SignalP"/>
    </source>
</evidence>
<dbReference type="GO" id="GO:0050673">
    <property type="term" value="P:epithelial cell proliferation"/>
    <property type="evidence" value="ECO:0007669"/>
    <property type="project" value="Ensembl"/>
</dbReference>
<dbReference type="GO" id="GO:0043525">
    <property type="term" value="P:positive regulation of neuron apoptotic process"/>
    <property type="evidence" value="ECO:0007669"/>
    <property type="project" value="Ensembl"/>
</dbReference>
<dbReference type="GO" id="GO:0060041">
    <property type="term" value="P:retina development in camera-type eye"/>
    <property type="evidence" value="ECO:0007669"/>
    <property type="project" value="Ensembl"/>
</dbReference>
<dbReference type="GO" id="GO:0002282">
    <property type="term" value="P:microglial cell activation involved in immune response"/>
    <property type="evidence" value="ECO:0007669"/>
    <property type="project" value="Ensembl"/>
</dbReference>
<dbReference type="GO" id="GO:0035641">
    <property type="term" value="P:locomotory exploration behavior"/>
    <property type="evidence" value="ECO:0007669"/>
    <property type="project" value="Ensembl"/>
</dbReference>
<keyword evidence="8" id="KW-1185">Reference proteome</keyword>
<sequence length="765" mass="81238">MARMWALVAVWLALLGATMSLRCPDGHLCKGLSACCPLPGGAGYTCCNLPEALETSLPMVPVGSWVGVSGTICPDGSQCPTEYSCLRTSTAAFACCPWTEAVSCTDGLHCCPLGSHCSADGRACFHSPGPADVGAVQCPDGESECPNDSTCCVMPSGAWGCCPMPEAACCADKIHCCPHATTCDLEHARCLKSTGEQWPLARKLLARKRMLELALSSKNTCPDQKSTCPDDTTCCQMVTGQYGCCHLQNAVCCSDHLHCCPQSTICDLARSRCTLGLEQSQPLARLTGTAGAIPCDSKFTCPDGNTCCRKATGAWGCCPLPEAECCQDHVHCCPKGYQCDPAQGACLQGGQTVPWLEKALASPTATFTSSEVQCDEKTSCPNGDTCCRMTTGAWGCCPLQEAVCCQDHVHCCPKGYHCDPAQGSCLQGDQSIPWLEKAPASVTLTPAGNDVKCDDQMSCLDGQTCCLLPTGAWACCTMPEAVCCTDHKHCCPKGYSCDTQHGTCIQSGTSTIPWLLKAPAQTMLGGAVRCDEHVSCADGQTCCLLPTGAWGCCHFPEATCCLDSTYCCPKAYTCDPVQAACTHNLRSLPWAAKRPALPLQDHGVRCNETTSCKDGQTCCWNVTGAWACCQLPNAVCCEDHQHCCPWGYTCNVGTQTCEKRGDAWLFLGGLGAVAPLLPSSSALGWDVACDAQHYCRDRQTCCQNSSGGWACCPYNKGSCCADKRHCCPFGFRCSRSGFECLRTGPPRWDAAPFSHSHPKAARLLL</sequence>
<dbReference type="Pfam" id="PF00396">
    <property type="entry name" value="Granulin"/>
    <property type="match status" value="9"/>
</dbReference>
<dbReference type="PANTHER" id="PTHR12274:SF3">
    <property type="entry name" value="PROGRANULIN"/>
    <property type="match status" value="1"/>
</dbReference>
<dbReference type="GO" id="GO:0005615">
    <property type="term" value="C:extracellular space"/>
    <property type="evidence" value="ECO:0007669"/>
    <property type="project" value="Ensembl"/>
</dbReference>
<dbReference type="GO" id="GO:0150053">
    <property type="term" value="C:cerebellar climbing fiber to Purkinje cell synapse"/>
    <property type="evidence" value="ECO:0007669"/>
    <property type="project" value="Ensembl"/>
</dbReference>
<dbReference type="InterPro" id="IPR039036">
    <property type="entry name" value="Granulin_fam"/>
</dbReference>
<dbReference type="GO" id="GO:1902564">
    <property type="term" value="P:negative regulation of neutrophil activation"/>
    <property type="evidence" value="ECO:0007669"/>
    <property type="project" value="Ensembl"/>
</dbReference>
<dbReference type="GO" id="GO:0007041">
    <property type="term" value="P:lysosomal transport"/>
    <property type="evidence" value="ECO:0007669"/>
    <property type="project" value="Ensembl"/>
</dbReference>
<comment type="similarity">
    <text evidence="2">Belongs to the granulin family.</text>
</comment>
<dbReference type="GO" id="GO:0005770">
    <property type="term" value="C:late endosome"/>
    <property type="evidence" value="ECO:0007669"/>
    <property type="project" value="Ensembl"/>
</dbReference>
<dbReference type="GO" id="GO:0048680">
    <property type="term" value="P:positive regulation of axon regeneration"/>
    <property type="evidence" value="ECO:0007669"/>
    <property type="project" value="Ensembl"/>
</dbReference>
<dbReference type="FunFam" id="2.10.25.160:FF:000001">
    <property type="entry name" value="Granulin precursor"/>
    <property type="match status" value="4"/>
</dbReference>
<comment type="subcellular location">
    <subcellularLocation>
        <location evidence="1">Secreted</location>
    </subcellularLocation>
</comment>
<evidence type="ECO:0000259" key="6">
    <source>
        <dbReference type="PROSITE" id="PS00799"/>
    </source>
</evidence>
<feature type="domain" description="Granulins" evidence="6">
    <location>
        <begin position="484"/>
        <end position="497"/>
    </location>
</feature>
<feature type="domain" description="Granulins" evidence="6">
    <location>
        <begin position="405"/>
        <end position="418"/>
    </location>
</feature>
<proteinExistence type="inferred from homology"/>
<dbReference type="GO" id="GO:0050679">
    <property type="term" value="P:positive regulation of epithelial cell proliferation"/>
    <property type="evidence" value="ECO:0007669"/>
    <property type="project" value="Ensembl"/>
</dbReference>
<dbReference type="SMART" id="SM00289">
    <property type="entry name" value="WR1"/>
    <property type="match status" value="3"/>
</dbReference>